<dbReference type="CDD" id="cd06850">
    <property type="entry name" value="biotinyl_domain"/>
    <property type="match status" value="1"/>
</dbReference>
<keyword evidence="3" id="KW-0275">Fatty acid biosynthesis</keyword>
<dbReference type="InterPro" id="IPR001249">
    <property type="entry name" value="AcCoA_biotinCC"/>
</dbReference>
<keyword evidence="3" id="KW-0444">Lipid biosynthesis</keyword>
<name>A0ABP9SC32_9ACTN</name>
<gene>
    <name evidence="6" type="ORF">GCM10023322_57290</name>
</gene>
<dbReference type="PROSITE" id="PS50968">
    <property type="entry name" value="BIOTINYL_LIPOYL"/>
    <property type="match status" value="1"/>
</dbReference>
<keyword evidence="2 3" id="KW-0092">Biotin</keyword>
<evidence type="ECO:0000313" key="7">
    <source>
        <dbReference type="Proteomes" id="UP001501570"/>
    </source>
</evidence>
<organism evidence="6 7">
    <name type="scientific">Rugosimonospora acidiphila</name>
    <dbReference type="NCBI Taxonomy" id="556531"/>
    <lineage>
        <taxon>Bacteria</taxon>
        <taxon>Bacillati</taxon>
        <taxon>Actinomycetota</taxon>
        <taxon>Actinomycetes</taxon>
        <taxon>Micromonosporales</taxon>
        <taxon>Micromonosporaceae</taxon>
        <taxon>Rugosimonospora</taxon>
    </lineage>
</organism>
<comment type="pathway">
    <text evidence="3">Lipid metabolism; fatty acid biosynthesis.</text>
</comment>
<evidence type="ECO:0000256" key="1">
    <source>
        <dbReference type="ARBA" id="ARBA00017562"/>
    </source>
</evidence>
<dbReference type="InterPro" id="IPR011053">
    <property type="entry name" value="Single_hybrid_motif"/>
</dbReference>
<comment type="caution">
    <text evidence="6">The sequence shown here is derived from an EMBL/GenBank/DDBJ whole genome shotgun (WGS) entry which is preliminary data.</text>
</comment>
<dbReference type="Proteomes" id="UP001501570">
    <property type="component" value="Unassembled WGS sequence"/>
</dbReference>
<dbReference type="RefSeq" id="WP_345634792.1">
    <property type="nucleotide sequence ID" value="NZ_BAABJQ010000020.1"/>
</dbReference>
<sequence>MNNPDDDDGVLAVLRQQARLLAAEVTGPLRRIQITRGDAAVEVEWHGETTVAGPARPAAAPPAEPAPVAVNGTAPAQRDPAEPAKRAGQSSIVSPMVGTFYRAAEPGAAPFVAVGDLIEPGKVIGIVEAMKLMNEITAGQAGRVLDVLVDDGQPVEFGQALIALAPA</sequence>
<dbReference type="PANTHER" id="PTHR45266">
    <property type="entry name" value="OXALOACETATE DECARBOXYLASE ALPHA CHAIN"/>
    <property type="match status" value="1"/>
</dbReference>
<dbReference type="PANTHER" id="PTHR45266:SF3">
    <property type="entry name" value="OXALOACETATE DECARBOXYLASE ALPHA CHAIN"/>
    <property type="match status" value="1"/>
</dbReference>
<dbReference type="NCBIfam" id="NF005457">
    <property type="entry name" value="PRK07051.1"/>
    <property type="match status" value="1"/>
</dbReference>
<comment type="function">
    <text evidence="3">This protein is a component of the acetyl coenzyme A carboxylase complex; first, biotin carboxylase catalyzes the carboxylation of the carrier protein and then the transcarboxylase transfers the carboxyl group to form malonyl-CoA.</text>
</comment>
<evidence type="ECO:0000313" key="6">
    <source>
        <dbReference type="EMBL" id="GAA5193996.1"/>
    </source>
</evidence>
<dbReference type="NCBIfam" id="TIGR00531">
    <property type="entry name" value="BCCP"/>
    <property type="match status" value="1"/>
</dbReference>
<dbReference type="PRINTS" id="PR01071">
    <property type="entry name" value="ACOABIOTINCC"/>
</dbReference>
<keyword evidence="3" id="KW-0276">Fatty acid metabolism</keyword>
<evidence type="ECO:0000256" key="4">
    <source>
        <dbReference type="SAM" id="MobiDB-lite"/>
    </source>
</evidence>
<evidence type="ECO:0000256" key="2">
    <source>
        <dbReference type="ARBA" id="ARBA00023267"/>
    </source>
</evidence>
<dbReference type="InterPro" id="IPR000089">
    <property type="entry name" value="Biotin_lipoyl"/>
</dbReference>
<proteinExistence type="predicted"/>
<dbReference type="InterPro" id="IPR050709">
    <property type="entry name" value="Biotin_Carboxyl_Carrier/Decarb"/>
</dbReference>
<reference evidence="7" key="1">
    <citation type="journal article" date="2019" name="Int. J. Syst. Evol. Microbiol.">
        <title>The Global Catalogue of Microorganisms (GCM) 10K type strain sequencing project: providing services to taxonomists for standard genome sequencing and annotation.</title>
        <authorList>
            <consortium name="The Broad Institute Genomics Platform"/>
            <consortium name="The Broad Institute Genome Sequencing Center for Infectious Disease"/>
            <person name="Wu L."/>
            <person name="Ma J."/>
        </authorList>
    </citation>
    <scope>NUCLEOTIDE SEQUENCE [LARGE SCALE GENOMIC DNA]</scope>
    <source>
        <strain evidence="7">JCM 18304</strain>
    </source>
</reference>
<feature type="domain" description="Lipoyl-binding" evidence="5">
    <location>
        <begin position="89"/>
        <end position="165"/>
    </location>
</feature>
<protein>
    <recommendedName>
        <fullName evidence="1 3">Biotin carboxyl carrier protein of acetyl-CoA carboxylase</fullName>
    </recommendedName>
</protein>
<keyword evidence="3" id="KW-0443">Lipid metabolism</keyword>
<keyword evidence="7" id="KW-1185">Reference proteome</keyword>
<feature type="region of interest" description="Disordered" evidence="4">
    <location>
        <begin position="47"/>
        <end position="90"/>
    </location>
</feature>
<dbReference type="Pfam" id="PF00364">
    <property type="entry name" value="Biotin_lipoyl"/>
    <property type="match status" value="1"/>
</dbReference>
<evidence type="ECO:0000256" key="3">
    <source>
        <dbReference type="RuleBase" id="RU364072"/>
    </source>
</evidence>
<accession>A0ABP9SC32</accession>
<dbReference type="Gene3D" id="2.40.50.100">
    <property type="match status" value="1"/>
</dbReference>
<evidence type="ECO:0000259" key="5">
    <source>
        <dbReference type="PROSITE" id="PS50968"/>
    </source>
</evidence>
<dbReference type="SUPFAM" id="SSF51230">
    <property type="entry name" value="Single hybrid motif"/>
    <property type="match status" value="1"/>
</dbReference>
<dbReference type="EMBL" id="BAABJQ010000020">
    <property type="protein sequence ID" value="GAA5193996.1"/>
    <property type="molecule type" value="Genomic_DNA"/>
</dbReference>